<dbReference type="Pfam" id="PF04381">
    <property type="entry name" value="RdgC"/>
    <property type="match status" value="1"/>
</dbReference>
<reference evidence="1 2" key="1">
    <citation type="submission" date="2024-06" db="EMBL/GenBank/DDBJ databases">
        <authorList>
            <person name="Li F."/>
        </authorList>
    </citation>
    <scope>NUCLEOTIDE SEQUENCE [LARGE SCALE GENOMIC DNA]</scope>
    <source>
        <strain evidence="1 2">GXAS 311</strain>
    </source>
</reference>
<gene>
    <name evidence="1" type="ORF">ABVT43_08075</name>
</gene>
<accession>A0ABV2BT13</accession>
<comment type="caution">
    <text evidence="1">The sequence shown here is derived from an EMBL/GenBank/DDBJ whole genome shotgun (WGS) entry which is preliminary data.</text>
</comment>
<dbReference type="InterPro" id="IPR007476">
    <property type="entry name" value="RdgC"/>
</dbReference>
<keyword evidence="2" id="KW-1185">Reference proteome</keyword>
<organism evidence="1 2">
    <name type="scientific">Aliikangiella maris</name>
    <dbReference type="NCBI Taxonomy" id="3162458"/>
    <lineage>
        <taxon>Bacteria</taxon>
        <taxon>Pseudomonadati</taxon>
        <taxon>Pseudomonadota</taxon>
        <taxon>Gammaproteobacteria</taxon>
        <taxon>Oceanospirillales</taxon>
        <taxon>Pleioneaceae</taxon>
        <taxon>Aliikangiella</taxon>
    </lineage>
</organism>
<dbReference type="PANTHER" id="PTHR38103">
    <property type="entry name" value="RECOMBINATION-ASSOCIATED PROTEIN RDGC"/>
    <property type="match status" value="1"/>
</dbReference>
<proteinExistence type="predicted"/>
<evidence type="ECO:0000313" key="1">
    <source>
        <dbReference type="EMBL" id="MET1255078.1"/>
    </source>
</evidence>
<dbReference type="EMBL" id="JBEVCJ010000007">
    <property type="protein sequence ID" value="MET1255078.1"/>
    <property type="molecule type" value="Genomic_DNA"/>
</dbReference>
<evidence type="ECO:0000313" key="2">
    <source>
        <dbReference type="Proteomes" id="UP001548189"/>
    </source>
</evidence>
<name>A0ABV2BT13_9GAMM</name>
<dbReference type="PANTHER" id="PTHR38103:SF1">
    <property type="entry name" value="RECOMBINATION-ASSOCIATED PROTEIN RDGC"/>
    <property type="match status" value="1"/>
</dbReference>
<dbReference type="Proteomes" id="UP001548189">
    <property type="component" value="Unassembled WGS sequence"/>
</dbReference>
<dbReference type="NCBIfam" id="NF001464">
    <property type="entry name" value="PRK00321.1-5"/>
    <property type="match status" value="1"/>
</dbReference>
<protein>
    <submittedName>
        <fullName evidence="1">Recombination-associated protein RdgC</fullName>
    </submittedName>
</protein>
<sequence>MWFRNLHLYRLSKSFELSADELAEKLDDKRFQPCGRQAEESVGWISPIHRERDYLIHAGGGAVLICMRREQKVIPASAVKEAVEEKVKAVGESMGRKVYSKEKQSIKEDIISQMLPKAFVRSTHIWAYIDIKRNYLVLNAGSASVADKFFELLVETIGSFGAIKLVSEENPALILNHWLEEGLPDGWELTGDYELKDPQDERVAKFKDNESENGVLGDLLADGYWVNKLGIRYKGLLKAVIQPDLQIKNIKFMDELLAENDHVDGEDEMVKFDADFVLMTQTLGEFIGEIIHLFKVSDS</sequence>